<keyword evidence="1" id="KW-1133">Transmembrane helix</keyword>
<feature type="transmembrane region" description="Helical" evidence="1">
    <location>
        <begin position="6"/>
        <end position="26"/>
    </location>
</feature>
<proteinExistence type="predicted"/>
<evidence type="ECO:0000313" key="2">
    <source>
        <dbReference type="EMBL" id="JAH83816.1"/>
    </source>
</evidence>
<reference evidence="2" key="2">
    <citation type="journal article" date="2015" name="Fish Shellfish Immunol.">
        <title>Early steps in the European eel (Anguilla anguilla)-Vibrio vulnificus interaction in the gills: Role of the RtxA13 toxin.</title>
        <authorList>
            <person name="Callol A."/>
            <person name="Pajuelo D."/>
            <person name="Ebbesson L."/>
            <person name="Teles M."/>
            <person name="MacKenzie S."/>
            <person name="Amaro C."/>
        </authorList>
    </citation>
    <scope>NUCLEOTIDE SEQUENCE</scope>
</reference>
<protein>
    <submittedName>
        <fullName evidence="2">Uncharacterized protein</fullName>
    </submittedName>
</protein>
<dbReference type="AlphaFoldDB" id="A0A0E9W0H9"/>
<reference evidence="2" key="1">
    <citation type="submission" date="2014-11" db="EMBL/GenBank/DDBJ databases">
        <authorList>
            <person name="Amaro Gonzalez C."/>
        </authorList>
    </citation>
    <scope>NUCLEOTIDE SEQUENCE</scope>
</reference>
<sequence>MRNVLSKILLIILIPFLRFSFLLRCVDLQ</sequence>
<keyword evidence="1" id="KW-0812">Transmembrane</keyword>
<dbReference type="EMBL" id="GBXM01024761">
    <property type="protein sequence ID" value="JAH83816.1"/>
    <property type="molecule type" value="Transcribed_RNA"/>
</dbReference>
<organism evidence="2">
    <name type="scientific">Anguilla anguilla</name>
    <name type="common">European freshwater eel</name>
    <name type="synonym">Muraena anguilla</name>
    <dbReference type="NCBI Taxonomy" id="7936"/>
    <lineage>
        <taxon>Eukaryota</taxon>
        <taxon>Metazoa</taxon>
        <taxon>Chordata</taxon>
        <taxon>Craniata</taxon>
        <taxon>Vertebrata</taxon>
        <taxon>Euteleostomi</taxon>
        <taxon>Actinopterygii</taxon>
        <taxon>Neopterygii</taxon>
        <taxon>Teleostei</taxon>
        <taxon>Anguilliformes</taxon>
        <taxon>Anguillidae</taxon>
        <taxon>Anguilla</taxon>
    </lineage>
</organism>
<evidence type="ECO:0000256" key="1">
    <source>
        <dbReference type="SAM" id="Phobius"/>
    </source>
</evidence>
<name>A0A0E9W0H9_ANGAN</name>
<keyword evidence="1" id="KW-0472">Membrane</keyword>
<accession>A0A0E9W0H9</accession>